<dbReference type="InterPro" id="IPR015500">
    <property type="entry name" value="Peptidase_S8_subtilisin-rel"/>
</dbReference>
<feature type="region of interest" description="Disordered" evidence="7">
    <location>
        <begin position="480"/>
        <end position="501"/>
    </location>
</feature>
<dbReference type="GO" id="GO:0006508">
    <property type="term" value="P:proteolysis"/>
    <property type="evidence" value="ECO:0007669"/>
    <property type="project" value="UniProtKB-KW"/>
</dbReference>
<evidence type="ECO:0000256" key="2">
    <source>
        <dbReference type="ARBA" id="ARBA00022670"/>
    </source>
</evidence>
<reference evidence="11" key="1">
    <citation type="submission" date="2020-07" db="EMBL/GenBank/DDBJ databases">
        <title>Huge and variable diversity of episymbiotic CPR bacteria and DPANN archaea in groundwater ecosystems.</title>
        <authorList>
            <person name="He C.Y."/>
            <person name="Keren R."/>
            <person name="Whittaker M."/>
            <person name="Farag I.F."/>
            <person name="Doudna J."/>
            <person name="Cate J.H.D."/>
            <person name="Banfield J.F."/>
        </authorList>
    </citation>
    <scope>NUCLEOTIDE SEQUENCE</scope>
    <source>
        <strain evidence="11">NC_groundwater_17_Pr7_B-0.1um_64_12</strain>
    </source>
</reference>
<feature type="active site" description="Charge relay system" evidence="5">
    <location>
        <position position="184"/>
    </location>
</feature>
<dbReference type="GO" id="GO:0004252">
    <property type="term" value="F:serine-type endopeptidase activity"/>
    <property type="evidence" value="ECO:0007669"/>
    <property type="project" value="UniProtKB-UniRule"/>
</dbReference>
<evidence type="ECO:0000256" key="5">
    <source>
        <dbReference type="PROSITE-ProRule" id="PRU01240"/>
    </source>
</evidence>
<feature type="compositionally biased region" description="Low complexity" evidence="7">
    <location>
        <begin position="480"/>
        <end position="494"/>
    </location>
</feature>
<dbReference type="Proteomes" id="UP000727962">
    <property type="component" value="Unassembled WGS sequence"/>
</dbReference>
<evidence type="ECO:0000259" key="9">
    <source>
        <dbReference type="Pfam" id="PF00082"/>
    </source>
</evidence>
<evidence type="ECO:0000313" key="11">
    <source>
        <dbReference type="EMBL" id="MBI1756479.1"/>
    </source>
</evidence>
<dbReference type="InterPro" id="IPR036852">
    <property type="entry name" value="Peptidase_S8/S53_dom_sf"/>
</dbReference>
<dbReference type="PANTHER" id="PTHR43806">
    <property type="entry name" value="PEPTIDASE S8"/>
    <property type="match status" value="1"/>
</dbReference>
<feature type="signal peptide" evidence="8">
    <location>
        <begin position="1"/>
        <end position="30"/>
    </location>
</feature>
<dbReference type="Pfam" id="PF00082">
    <property type="entry name" value="Peptidase_S8"/>
    <property type="match status" value="1"/>
</dbReference>
<evidence type="ECO:0000256" key="1">
    <source>
        <dbReference type="ARBA" id="ARBA00011073"/>
    </source>
</evidence>
<accession>A0A931PTL1</accession>
<name>A0A931PTL1_FIMGI</name>
<gene>
    <name evidence="11" type="ORF">HYR64_05170</name>
</gene>
<feature type="active site" description="Charge relay system" evidence="5">
    <location>
        <position position="151"/>
    </location>
</feature>
<dbReference type="Pfam" id="PF22148">
    <property type="entry name" value="Fervidolysin_NPro-like"/>
    <property type="match status" value="1"/>
</dbReference>
<evidence type="ECO:0000256" key="6">
    <source>
        <dbReference type="RuleBase" id="RU003355"/>
    </source>
</evidence>
<feature type="region of interest" description="Disordered" evidence="7">
    <location>
        <begin position="575"/>
        <end position="597"/>
    </location>
</feature>
<dbReference type="InterPro" id="IPR022398">
    <property type="entry name" value="Peptidase_S8_His-AS"/>
</dbReference>
<feature type="domain" description="Fervidolysin-like N-terminal prodomain" evidence="10">
    <location>
        <begin position="26"/>
        <end position="102"/>
    </location>
</feature>
<feature type="active site" description="Charge relay system" evidence="5">
    <location>
        <position position="333"/>
    </location>
</feature>
<dbReference type="InterPro" id="IPR050131">
    <property type="entry name" value="Peptidase_S8_subtilisin-like"/>
</dbReference>
<protein>
    <submittedName>
        <fullName evidence="11">S8 family serine peptidase</fullName>
    </submittedName>
</protein>
<evidence type="ECO:0000256" key="3">
    <source>
        <dbReference type="ARBA" id="ARBA00022801"/>
    </source>
</evidence>
<sequence>MSLRSRCLSTLKYLATLVAPVLMLAATAPAQEPEFVPGRLLVKFREGVNDVAAVHTIHAHGAFWASTIDGIGVKILALPDGADPRAEAVAFRNEKNVDFAEPDYVFQVAQTTVTPNDPWYANWQSDLKIINCPSAWTLTTGSSSIIVAILDTGIDSTHPDLASKVVPGWNVVANNSNTNDTLNHGTAVAGVVGALSNNGIGVASVAWQCPVMPIMIDDGTGHTSASSVASGLSWASNHGARVANISYMLSPSSTVDSAASSFRSKGGVVVTSAGNTGANTTYQADPYLITVSATSINTLYSWSSFGNNVDLSAPGDSESTVPGGGYSSFAGTSCAAPHVAGVAALVLSINPALSSANVESILETTATDLGATGWDMYFGWGRVDAYAAVLKAAGTVSTDTTPPTVSLDQPAAGSTVSGTISVSATANDNNSVASVTFFVDGAQSAQMVAPPYSFSWNTTAVADGSHTLMVTAKDGAGNSASASSTVNVSNKSVTPPTCSLTDPTSGATVIGSITMSASASSSAGIASVSFTVDGVQVGVATVSPYACPWDSTKSSNGNHSVSAIAKDSLGNQSTASATVSVSNPDLTPPTVSLSNPLSGSTVSGTISLSASASDNVGVASVAFSVDGVQVGVATASPYSVTWNSTVVANGSHTISVVATDAAGNSATASVTVTVSNPVPDTIAPSITITSPVSGSTIGKTLKVYVNATDNVGVVRVEMYLDGALVATSTSSPFTTSYSPRKLASGSHTLFCRAYDAAGNVGTSASISVIK</sequence>
<evidence type="ECO:0000256" key="8">
    <source>
        <dbReference type="SAM" id="SignalP"/>
    </source>
</evidence>
<organism evidence="11 12">
    <name type="scientific">Fimbriimonas ginsengisoli</name>
    <dbReference type="NCBI Taxonomy" id="1005039"/>
    <lineage>
        <taxon>Bacteria</taxon>
        <taxon>Bacillati</taxon>
        <taxon>Armatimonadota</taxon>
        <taxon>Fimbriimonadia</taxon>
        <taxon>Fimbriimonadales</taxon>
        <taxon>Fimbriimonadaceae</taxon>
        <taxon>Fimbriimonas</taxon>
    </lineage>
</organism>
<evidence type="ECO:0000313" key="12">
    <source>
        <dbReference type="Proteomes" id="UP000727962"/>
    </source>
</evidence>
<keyword evidence="2 5" id="KW-0645">Protease</keyword>
<dbReference type="InterPro" id="IPR023827">
    <property type="entry name" value="Peptidase_S8_Asp-AS"/>
</dbReference>
<dbReference type="PROSITE" id="PS00138">
    <property type="entry name" value="SUBTILASE_SER"/>
    <property type="match status" value="1"/>
</dbReference>
<dbReference type="EMBL" id="JACOSL010000031">
    <property type="protein sequence ID" value="MBI1756479.1"/>
    <property type="molecule type" value="Genomic_DNA"/>
</dbReference>
<comment type="similarity">
    <text evidence="1 5 6">Belongs to the peptidase S8 family.</text>
</comment>
<dbReference type="Pfam" id="PF17957">
    <property type="entry name" value="Big_7"/>
    <property type="match status" value="4"/>
</dbReference>
<keyword evidence="4 5" id="KW-0720">Serine protease</keyword>
<dbReference type="Gene3D" id="2.60.40.10">
    <property type="entry name" value="Immunoglobulins"/>
    <property type="match status" value="4"/>
</dbReference>
<dbReference type="InterPro" id="IPR000209">
    <property type="entry name" value="Peptidase_S8/S53_dom"/>
</dbReference>
<feature type="domain" description="Peptidase S8/S53" evidence="9">
    <location>
        <begin position="143"/>
        <end position="381"/>
    </location>
</feature>
<dbReference type="InterPro" id="IPR054399">
    <property type="entry name" value="Fervidolysin-like_N_prodom"/>
</dbReference>
<dbReference type="Gene3D" id="3.40.50.200">
    <property type="entry name" value="Peptidase S8/S53 domain"/>
    <property type="match status" value="1"/>
</dbReference>
<comment type="caution">
    <text evidence="11">The sequence shown here is derived from an EMBL/GenBank/DDBJ whole genome shotgun (WGS) entry which is preliminary data.</text>
</comment>
<dbReference type="PROSITE" id="PS00136">
    <property type="entry name" value="SUBTILASE_ASP"/>
    <property type="match status" value="1"/>
</dbReference>
<evidence type="ECO:0000259" key="10">
    <source>
        <dbReference type="Pfam" id="PF22148"/>
    </source>
</evidence>
<dbReference type="AlphaFoldDB" id="A0A931PTL1"/>
<feature type="chain" id="PRO_5036678398" evidence="8">
    <location>
        <begin position="31"/>
        <end position="770"/>
    </location>
</feature>
<dbReference type="SUPFAM" id="SSF52743">
    <property type="entry name" value="Subtilisin-like"/>
    <property type="match status" value="1"/>
</dbReference>
<dbReference type="InterPro" id="IPR013783">
    <property type="entry name" value="Ig-like_fold"/>
</dbReference>
<proteinExistence type="inferred from homology"/>
<keyword evidence="3 5" id="KW-0378">Hydrolase</keyword>
<evidence type="ECO:0000256" key="7">
    <source>
        <dbReference type="SAM" id="MobiDB-lite"/>
    </source>
</evidence>
<dbReference type="InterPro" id="IPR023828">
    <property type="entry name" value="Peptidase_S8_Ser-AS"/>
</dbReference>
<dbReference type="PROSITE" id="PS51892">
    <property type="entry name" value="SUBTILASE"/>
    <property type="match status" value="1"/>
</dbReference>
<dbReference type="PROSITE" id="PS00137">
    <property type="entry name" value="SUBTILASE_HIS"/>
    <property type="match status" value="1"/>
</dbReference>
<keyword evidence="8" id="KW-0732">Signal</keyword>
<dbReference type="PANTHER" id="PTHR43806:SF11">
    <property type="entry name" value="CEREVISIN-RELATED"/>
    <property type="match status" value="1"/>
</dbReference>
<evidence type="ECO:0000256" key="4">
    <source>
        <dbReference type="ARBA" id="ARBA00022825"/>
    </source>
</evidence>
<dbReference type="PRINTS" id="PR00723">
    <property type="entry name" value="SUBTILISIN"/>
</dbReference>